<sequence length="216" mass="25839">MNIKTLGYMNRTKTFHGWLICNGWIMDLEWNLVTILNIFNGDVIYFKSYEWYKNLEESELKDEALNSKTIFEGSKGVDEESSENVRIHCSPNEEWEDFERANHIGAYDERWFDEHKLMGDDDDDIGDLEDYLIRKDPPYYVNEEEEERSKERICKLLVITCVKPPTCKSEKFEVVKNSFGPEEEYVAIKEYEYDIWVRTEENVSQVYQDIFQKKDE</sequence>
<dbReference type="AlphaFoldDB" id="A0A6L2KQV0"/>
<evidence type="ECO:0000313" key="1">
    <source>
        <dbReference type="EMBL" id="GEU51828.1"/>
    </source>
</evidence>
<reference evidence="1" key="1">
    <citation type="journal article" date="2019" name="Sci. Rep.">
        <title>Draft genome of Tanacetum cinerariifolium, the natural source of mosquito coil.</title>
        <authorList>
            <person name="Yamashiro T."/>
            <person name="Shiraishi A."/>
            <person name="Satake H."/>
            <person name="Nakayama K."/>
        </authorList>
    </citation>
    <scope>NUCLEOTIDE SEQUENCE</scope>
</reference>
<protein>
    <submittedName>
        <fullName evidence="1">Uncharacterized protein</fullName>
    </submittedName>
</protein>
<dbReference type="EMBL" id="BKCJ010002925">
    <property type="protein sequence ID" value="GEU51828.1"/>
    <property type="molecule type" value="Genomic_DNA"/>
</dbReference>
<comment type="caution">
    <text evidence="1">The sequence shown here is derived from an EMBL/GenBank/DDBJ whole genome shotgun (WGS) entry which is preliminary data.</text>
</comment>
<organism evidence="1">
    <name type="scientific">Tanacetum cinerariifolium</name>
    <name type="common">Dalmatian daisy</name>
    <name type="synonym">Chrysanthemum cinerariifolium</name>
    <dbReference type="NCBI Taxonomy" id="118510"/>
    <lineage>
        <taxon>Eukaryota</taxon>
        <taxon>Viridiplantae</taxon>
        <taxon>Streptophyta</taxon>
        <taxon>Embryophyta</taxon>
        <taxon>Tracheophyta</taxon>
        <taxon>Spermatophyta</taxon>
        <taxon>Magnoliopsida</taxon>
        <taxon>eudicotyledons</taxon>
        <taxon>Gunneridae</taxon>
        <taxon>Pentapetalae</taxon>
        <taxon>asterids</taxon>
        <taxon>campanulids</taxon>
        <taxon>Asterales</taxon>
        <taxon>Asteraceae</taxon>
        <taxon>Asteroideae</taxon>
        <taxon>Anthemideae</taxon>
        <taxon>Anthemidinae</taxon>
        <taxon>Tanacetum</taxon>
    </lineage>
</organism>
<name>A0A6L2KQV0_TANCI</name>
<gene>
    <name evidence="1" type="ORF">Tci_023806</name>
</gene>
<accession>A0A6L2KQV0</accession>
<proteinExistence type="predicted"/>